<evidence type="ECO:0000313" key="2">
    <source>
        <dbReference type="Proteomes" id="UP001209878"/>
    </source>
</evidence>
<reference evidence="1" key="1">
    <citation type="journal article" date="2023" name="Mol. Biol. Evol.">
        <title>Third-Generation Sequencing Reveals the Adaptive Role of the Epigenome in Three Deep-Sea Polychaetes.</title>
        <authorList>
            <person name="Perez M."/>
            <person name="Aroh O."/>
            <person name="Sun Y."/>
            <person name="Lan Y."/>
            <person name="Juniper S.K."/>
            <person name="Young C.R."/>
            <person name="Angers B."/>
            <person name="Qian P.Y."/>
        </authorList>
    </citation>
    <scope>NUCLEOTIDE SEQUENCE</scope>
    <source>
        <strain evidence="1">R07B-5</strain>
    </source>
</reference>
<proteinExistence type="predicted"/>
<keyword evidence="2" id="KW-1185">Reference proteome</keyword>
<gene>
    <name evidence="1" type="ORF">NP493_432g03004</name>
</gene>
<dbReference type="EMBL" id="JAODUO010000432">
    <property type="protein sequence ID" value="KAK2180681.1"/>
    <property type="molecule type" value="Genomic_DNA"/>
</dbReference>
<protein>
    <submittedName>
        <fullName evidence="1">Uncharacterized protein</fullName>
    </submittedName>
</protein>
<name>A0AAD9L0B3_RIDPI</name>
<comment type="caution">
    <text evidence="1">The sequence shown here is derived from an EMBL/GenBank/DDBJ whole genome shotgun (WGS) entry which is preliminary data.</text>
</comment>
<accession>A0AAD9L0B3</accession>
<evidence type="ECO:0000313" key="1">
    <source>
        <dbReference type="EMBL" id="KAK2180681.1"/>
    </source>
</evidence>
<organism evidence="1 2">
    <name type="scientific">Ridgeia piscesae</name>
    <name type="common">Tubeworm</name>
    <dbReference type="NCBI Taxonomy" id="27915"/>
    <lineage>
        <taxon>Eukaryota</taxon>
        <taxon>Metazoa</taxon>
        <taxon>Spiralia</taxon>
        <taxon>Lophotrochozoa</taxon>
        <taxon>Annelida</taxon>
        <taxon>Polychaeta</taxon>
        <taxon>Sedentaria</taxon>
        <taxon>Canalipalpata</taxon>
        <taxon>Sabellida</taxon>
        <taxon>Siboglinidae</taxon>
        <taxon>Ridgeia</taxon>
    </lineage>
</organism>
<dbReference type="AlphaFoldDB" id="A0AAD9L0B3"/>
<dbReference type="Proteomes" id="UP001209878">
    <property type="component" value="Unassembled WGS sequence"/>
</dbReference>
<dbReference type="Gene3D" id="3.40.50.1240">
    <property type="entry name" value="Phosphoglycerate mutase-like"/>
    <property type="match status" value="1"/>
</dbReference>
<dbReference type="SUPFAM" id="SSF53254">
    <property type="entry name" value="Phosphoglycerate mutase-like"/>
    <property type="match status" value="1"/>
</dbReference>
<dbReference type="InterPro" id="IPR029033">
    <property type="entry name" value="His_PPase_superfam"/>
</dbReference>
<sequence>MRLAGMPFSKLIENNIRNACYHPDSAPKLQMYACHDSSIVLLLSMFNCFNHHWPPYSANIRLELYEAPGCPDRYWMKILYCNKAVVVRGLNSDEYPYICMDMFYELLKRYNVSSIAEYFKLSGCNMYKREF</sequence>